<accession>A0A6A6V9R3</accession>
<name>A0A6A6V9R3_9PLEO</name>
<keyword evidence="5" id="KW-1185">Reference proteome</keyword>
<organism evidence="4 5">
    <name type="scientific">Sporormia fimetaria CBS 119925</name>
    <dbReference type="NCBI Taxonomy" id="1340428"/>
    <lineage>
        <taxon>Eukaryota</taxon>
        <taxon>Fungi</taxon>
        <taxon>Dikarya</taxon>
        <taxon>Ascomycota</taxon>
        <taxon>Pezizomycotina</taxon>
        <taxon>Dothideomycetes</taxon>
        <taxon>Pleosporomycetidae</taxon>
        <taxon>Pleosporales</taxon>
        <taxon>Sporormiaceae</taxon>
        <taxon>Sporormia</taxon>
    </lineage>
</organism>
<dbReference type="InterPro" id="IPR007736">
    <property type="entry name" value="Caleosin-related"/>
</dbReference>
<evidence type="ECO:0000256" key="1">
    <source>
        <dbReference type="ARBA" id="ARBA00006765"/>
    </source>
</evidence>
<sequence length="345" mass="38748">MPQINIFSPTIANVMPGTTIAGVAKEEEEAPHDSTQVQPEFQTALSTPYDMSSELDSMDKHTHLLQSASTSQSSPLIEEIDMSSPSTTTTTTTSNNKITTSIPTIPITHRKPFISPSTNPSTPNSPPILPHAGTARANLAPSVQSPNGTTANSWSERHSHQTVLQQHCAFFDPDSDGVIWPTDTYSGFRRLSFGILLSVIAVLIIHLNFSYPTQDTWVPDPFFRVYLANIHKDKHGSDTGTYDHSGRYVPQKFEEIFTKYGSGEQRDYLTIWDVGRMLRGQRCFGDPVGWMGAFFEWLATWLMLWPRDGRMRKEEVRRVFDGSLFEVLAERRGRERERARGGKGR</sequence>
<evidence type="ECO:0000313" key="5">
    <source>
        <dbReference type="Proteomes" id="UP000799440"/>
    </source>
</evidence>
<dbReference type="Pfam" id="PF05042">
    <property type="entry name" value="Caleosin"/>
    <property type="match status" value="1"/>
</dbReference>
<dbReference type="PANTHER" id="PTHR31495">
    <property type="entry name" value="PEROXYGENASE 3-RELATED"/>
    <property type="match status" value="1"/>
</dbReference>
<dbReference type="Proteomes" id="UP000799440">
    <property type="component" value="Unassembled WGS sequence"/>
</dbReference>
<keyword evidence="3" id="KW-1133">Transmembrane helix</keyword>
<feature type="transmembrane region" description="Helical" evidence="3">
    <location>
        <begin position="191"/>
        <end position="211"/>
    </location>
</feature>
<proteinExistence type="inferred from homology"/>
<keyword evidence="3" id="KW-0472">Membrane</keyword>
<gene>
    <name evidence="4" type="ORF">M011DRAFT_468555</name>
</gene>
<feature type="compositionally biased region" description="Polar residues" evidence="2">
    <location>
        <begin position="64"/>
        <end position="75"/>
    </location>
</feature>
<dbReference type="GO" id="GO:0005509">
    <property type="term" value="F:calcium ion binding"/>
    <property type="evidence" value="ECO:0007669"/>
    <property type="project" value="TreeGrafter"/>
</dbReference>
<evidence type="ECO:0000256" key="2">
    <source>
        <dbReference type="SAM" id="MobiDB-lite"/>
    </source>
</evidence>
<dbReference type="PANTHER" id="PTHR31495:SF0">
    <property type="entry name" value="BINDING PROTEIN CALEOSIN, PUTATIVE (AFU_ORTHOLOGUE AFUA_5G13750)-RELATED"/>
    <property type="match status" value="1"/>
</dbReference>
<protein>
    <submittedName>
        <fullName evidence="4">Caleosin-domain-containing protein</fullName>
    </submittedName>
</protein>
<reference evidence="4" key="1">
    <citation type="journal article" date="2020" name="Stud. Mycol.">
        <title>101 Dothideomycetes genomes: a test case for predicting lifestyles and emergence of pathogens.</title>
        <authorList>
            <person name="Haridas S."/>
            <person name="Albert R."/>
            <person name="Binder M."/>
            <person name="Bloem J."/>
            <person name="Labutti K."/>
            <person name="Salamov A."/>
            <person name="Andreopoulos B."/>
            <person name="Baker S."/>
            <person name="Barry K."/>
            <person name="Bills G."/>
            <person name="Bluhm B."/>
            <person name="Cannon C."/>
            <person name="Castanera R."/>
            <person name="Culley D."/>
            <person name="Daum C."/>
            <person name="Ezra D."/>
            <person name="Gonzalez J."/>
            <person name="Henrissat B."/>
            <person name="Kuo A."/>
            <person name="Liang C."/>
            <person name="Lipzen A."/>
            <person name="Lutzoni F."/>
            <person name="Magnuson J."/>
            <person name="Mondo S."/>
            <person name="Nolan M."/>
            <person name="Ohm R."/>
            <person name="Pangilinan J."/>
            <person name="Park H.-J."/>
            <person name="Ramirez L."/>
            <person name="Alfaro M."/>
            <person name="Sun H."/>
            <person name="Tritt A."/>
            <person name="Yoshinaga Y."/>
            <person name="Zwiers L.-H."/>
            <person name="Turgeon B."/>
            <person name="Goodwin S."/>
            <person name="Spatafora J."/>
            <person name="Crous P."/>
            <person name="Grigoriev I."/>
        </authorList>
    </citation>
    <scope>NUCLEOTIDE SEQUENCE</scope>
    <source>
        <strain evidence="4">CBS 119925</strain>
    </source>
</reference>
<dbReference type="AlphaFoldDB" id="A0A6A6V9R3"/>
<dbReference type="OrthoDB" id="640742at2759"/>
<evidence type="ECO:0000313" key="4">
    <source>
        <dbReference type="EMBL" id="KAF2746464.1"/>
    </source>
</evidence>
<dbReference type="EMBL" id="MU006577">
    <property type="protein sequence ID" value="KAF2746464.1"/>
    <property type="molecule type" value="Genomic_DNA"/>
</dbReference>
<feature type="region of interest" description="Disordered" evidence="2">
    <location>
        <begin position="64"/>
        <end position="133"/>
    </location>
</feature>
<feature type="compositionally biased region" description="Low complexity" evidence="2">
    <location>
        <begin position="83"/>
        <end position="107"/>
    </location>
</feature>
<feature type="transmembrane region" description="Helical" evidence="3">
    <location>
        <begin position="287"/>
        <end position="305"/>
    </location>
</feature>
<comment type="similarity">
    <text evidence="1">Belongs to the caleosin family.</text>
</comment>
<keyword evidence="3" id="KW-0812">Transmembrane</keyword>
<evidence type="ECO:0000256" key="3">
    <source>
        <dbReference type="SAM" id="Phobius"/>
    </source>
</evidence>
<dbReference type="GO" id="GO:0004497">
    <property type="term" value="F:monooxygenase activity"/>
    <property type="evidence" value="ECO:0007669"/>
    <property type="project" value="TreeGrafter"/>
</dbReference>